<keyword evidence="8" id="KW-1185">Reference proteome</keyword>
<evidence type="ECO:0000313" key="8">
    <source>
        <dbReference type="Proteomes" id="UP000241074"/>
    </source>
</evidence>
<dbReference type="Proteomes" id="UP000241074">
    <property type="component" value="Chromosome"/>
</dbReference>
<reference evidence="7 8" key="1">
    <citation type="submission" date="2018-03" db="EMBL/GenBank/DDBJ databases">
        <title>Ahniella affigens gen. nov., sp. nov., a gammaproteobacterium isolated from sandy soil near a stream.</title>
        <authorList>
            <person name="Ko Y."/>
            <person name="Kim J.-H."/>
        </authorList>
    </citation>
    <scope>NUCLEOTIDE SEQUENCE [LARGE SCALE GENOMIC DNA]</scope>
    <source>
        <strain evidence="7 8">D13</strain>
    </source>
</reference>
<dbReference type="Gene3D" id="2.40.50.140">
    <property type="entry name" value="Nucleic acid-binding proteins"/>
    <property type="match status" value="1"/>
</dbReference>
<evidence type="ECO:0000256" key="2">
    <source>
        <dbReference type="ARBA" id="ARBA00022692"/>
    </source>
</evidence>
<evidence type="ECO:0000256" key="1">
    <source>
        <dbReference type="ARBA" id="ARBA00004141"/>
    </source>
</evidence>
<name>A0A2P1PQE8_9GAMM</name>
<keyword evidence="3 5" id="KW-1133">Transmembrane helix</keyword>
<dbReference type="RefSeq" id="WP_106890984.1">
    <property type="nucleotide sequence ID" value="NZ_CP027860.1"/>
</dbReference>
<evidence type="ECO:0000259" key="6">
    <source>
        <dbReference type="Pfam" id="PF01957"/>
    </source>
</evidence>
<gene>
    <name evidence="7" type="ORF">C7S18_07565</name>
</gene>
<comment type="subcellular location">
    <subcellularLocation>
        <location evidence="1">Membrane</location>
        <topology evidence="1">Multi-pass membrane protein</topology>
    </subcellularLocation>
</comment>
<accession>A0A2P1PQE8</accession>
<dbReference type="EMBL" id="CP027860">
    <property type="protein sequence ID" value="AVP97059.1"/>
    <property type="molecule type" value="Genomic_DNA"/>
</dbReference>
<dbReference type="InterPro" id="IPR052165">
    <property type="entry name" value="Membrane_assoc_protease"/>
</dbReference>
<evidence type="ECO:0000256" key="5">
    <source>
        <dbReference type="SAM" id="Phobius"/>
    </source>
</evidence>
<evidence type="ECO:0000256" key="4">
    <source>
        <dbReference type="ARBA" id="ARBA00023136"/>
    </source>
</evidence>
<keyword evidence="2 5" id="KW-0812">Transmembrane</keyword>
<protein>
    <recommendedName>
        <fullName evidence="6">NfeD-like C-terminal domain-containing protein</fullName>
    </recommendedName>
</protein>
<keyword evidence="4 5" id="KW-0472">Membrane</keyword>
<sequence>MGKIVYFWWTIGFVLLALETLVPGATLLWFGLAALGVGLVVLVIPGLSIIGQVVLFGIFSAVTLAIYWKFFRATHHESDQPLLNRRGEQMIGRVFVVEEAIEHGQGKVRVGDTVWSVLGEDCAVGSRVRVLDVLDNKLKVEPAQ</sequence>
<proteinExistence type="predicted"/>
<dbReference type="KEGG" id="xba:C7S18_07565"/>
<evidence type="ECO:0000256" key="3">
    <source>
        <dbReference type="ARBA" id="ARBA00022989"/>
    </source>
</evidence>
<reference evidence="7 8" key="2">
    <citation type="submission" date="2018-03" db="EMBL/GenBank/DDBJ databases">
        <authorList>
            <person name="Keele B.F."/>
        </authorList>
    </citation>
    <scope>NUCLEOTIDE SEQUENCE [LARGE SCALE GENOMIC DNA]</scope>
    <source>
        <strain evidence="7 8">D13</strain>
    </source>
</reference>
<evidence type="ECO:0000313" key="7">
    <source>
        <dbReference type="EMBL" id="AVP97059.1"/>
    </source>
</evidence>
<dbReference type="InterPro" id="IPR002810">
    <property type="entry name" value="NfeD-like_C"/>
</dbReference>
<dbReference type="InterPro" id="IPR012340">
    <property type="entry name" value="NA-bd_OB-fold"/>
</dbReference>
<dbReference type="OrthoDB" id="9810336at2"/>
<dbReference type="PANTHER" id="PTHR33507:SF3">
    <property type="entry name" value="INNER MEMBRANE PROTEIN YBBJ"/>
    <property type="match status" value="1"/>
</dbReference>
<organism evidence="7 8">
    <name type="scientific">Ahniella affigens</name>
    <dbReference type="NCBI Taxonomy" id="2021234"/>
    <lineage>
        <taxon>Bacteria</taxon>
        <taxon>Pseudomonadati</taxon>
        <taxon>Pseudomonadota</taxon>
        <taxon>Gammaproteobacteria</taxon>
        <taxon>Lysobacterales</taxon>
        <taxon>Rhodanobacteraceae</taxon>
        <taxon>Ahniella</taxon>
    </lineage>
</organism>
<feature type="domain" description="NfeD-like C-terminal" evidence="6">
    <location>
        <begin position="88"/>
        <end position="142"/>
    </location>
</feature>
<dbReference type="Pfam" id="PF01957">
    <property type="entry name" value="NfeD"/>
    <property type="match status" value="1"/>
</dbReference>
<feature type="transmembrane region" description="Helical" evidence="5">
    <location>
        <begin position="6"/>
        <end position="22"/>
    </location>
</feature>
<dbReference type="AlphaFoldDB" id="A0A2P1PQE8"/>
<dbReference type="GO" id="GO:0005886">
    <property type="term" value="C:plasma membrane"/>
    <property type="evidence" value="ECO:0007669"/>
    <property type="project" value="TreeGrafter"/>
</dbReference>
<dbReference type="PANTHER" id="PTHR33507">
    <property type="entry name" value="INNER MEMBRANE PROTEIN YBBJ"/>
    <property type="match status" value="1"/>
</dbReference>